<evidence type="ECO:0000256" key="1">
    <source>
        <dbReference type="ARBA" id="ARBA00010020"/>
    </source>
</evidence>
<keyword evidence="4" id="KW-1185">Reference proteome</keyword>
<dbReference type="InterPro" id="IPR028457">
    <property type="entry name" value="ABI"/>
</dbReference>
<evidence type="ECO:0000313" key="3">
    <source>
        <dbReference type="EMBL" id="KAK4283799.1"/>
    </source>
</evidence>
<comment type="function">
    <text evidence="2">Involved in regulation of actin and microtubule organization. Part of a WAVE complex that activates the Arp2/3 complex.</text>
</comment>
<organism evidence="3 4">
    <name type="scientific">Acacia crassicarpa</name>
    <name type="common">northern wattle</name>
    <dbReference type="NCBI Taxonomy" id="499986"/>
    <lineage>
        <taxon>Eukaryota</taxon>
        <taxon>Viridiplantae</taxon>
        <taxon>Streptophyta</taxon>
        <taxon>Embryophyta</taxon>
        <taxon>Tracheophyta</taxon>
        <taxon>Spermatophyta</taxon>
        <taxon>Magnoliopsida</taxon>
        <taxon>eudicotyledons</taxon>
        <taxon>Gunneridae</taxon>
        <taxon>Pentapetalae</taxon>
        <taxon>rosids</taxon>
        <taxon>fabids</taxon>
        <taxon>Fabales</taxon>
        <taxon>Fabaceae</taxon>
        <taxon>Caesalpinioideae</taxon>
        <taxon>mimosoid clade</taxon>
        <taxon>Acacieae</taxon>
        <taxon>Acacia</taxon>
    </lineage>
</organism>
<dbReference type="Proteomes" id="UP001293593">
    <property type="component" value="Unassembled WGS sequence"/>
</dbReference>
<dbReference type="PANTHER" id="PTHR10460:SF11">
    <property type="entry name" value="PROTEIN ABIL5-RELATED"/>
    <property type="match status" value="1"/>
</dbReference>
<dbReference type="EMBL" id="JAWXYG010000001">
    <property type="protein sequence ID" value="KAK4283799.1"/>
    <property type="molecule type" value="Genomic_DNA"/>
</dbReference>
<comment type="caution">
    <text evidence="3">The sequence shown here is derived from an EMBL/GenBank/DDBJ whole genome shotgun (WGS) entry which is preliminary data.</text>
</comment>
<protein>
    <submittedName>
        <fullName evidence="3">Uncharacterized protein</fullName>
    </submittedName>
</protein>
<accession>A0AAE1N737</accession>
<sequence length="252" mass="28744">MEPISSASTCENPEAEVEEESLRFSKSLQELKGLQSQLLDAADYCETTFSESKVKRVVLENTKEYLCRAMVTVVDHLGNVSANLESLICQTSTFSKAEFRINCLKQRLLLCEQYAHTLALSKVQWSENLPRFHSRYLTSSSTYEKSSSEKLRDSGSEVPSKIKDMLVLEEEDLPLFMYTQKPSPNFKLTTASAKGQTNLALDVVPVQDVLSVLTKIPNQKFHFQMNQKVGRHRKSLRSADMLWFIRPRKHSQ</sequence>
<proteinExistence type="inferred from homology"/>
<gene>
    <name evidence="3" type="ORF">QN277_000713</name>
</gene>
<comment type="similarity">
    <text evidence="1">Belongs to the ABI family.</text>
</comment>
<dbReference type="Gene3D" id="6.10.140.1620">
    <property type="match status" value="1"/>
</dbReference>
<dbReference type="PANTHER" id="PTHR10460">
    <property type="entry name" value="ABL INTERACTOR FAMILY MEMBER"/>
    <property type="match status" value="1"/>
</dbReference>
<reference evidence="3" key="1">
    <citation type="submission" date="2023-10" db="EMBL/GenBank/DDBJ databases">
        <title>Chromosome-level genome of the transformable northern wattle, Acacia crassicarpa.</title>
        <authorList>
            <person name="Massaro I."/>
            <person name="Sinha N.R."/>
            <person name="Poethig S."/>
            <person name="Leichty A.R."/>
        </authorList>
    </citation>
    <scope>NUCLEOTIDE SEQUENCE</scope>
    <source>
        <strain evidence="3">Acra3RX</strain>
        <tissue evidence="3">Leaf</tissue>
    </source>
</reference>
<dbReference type="AlphaFoldDB" id="A0AAE1N737"/>
<name>A0AAE1N737_9FABA</name>
<evidence type="ECO:0000256" key="2">
    <source>
        <dbReference type="ARBA" id="ARBA00025223"/>
    </source>
</evidence>
<evidence type="ECO:0000313" key="4">
    <source>
        <dbReference type="Proteomes" id="UP001293593"/>
    </source>
</evidence>